<reference evidence="1" key="1">
    <citation type="journal article" date="2020" name="bioRxiv">
        <title>Chromosome-level reference genome of the European wasp spider Argiope bruennichi: a resource for studies on range expansion and evolutionary adaptation.</title>
        <authorList>
            <person name="Sheffer M.M."/>
            <person name="Hoppe A."/>
            <person name="Krehenwinkel H."/>
            <person name="Uhl G."/>
            <person name="Kuss A.W."/>
            <person name="Jensen L."/>
            <person name="Jensen C."/>
            <person name="Gillespie R.G."/>
            <person name="Hoff K.J."/>
            <person name="Prost S."/>
        </authorList>
    </citation>
    <scope>NUCLEOTIDE SEQUENCE</scope>
</reference>
<name>A0A8T0EKR4_ARGBR</name>
<keyword evidence="2" id="KW-1185">Reference proteome</keyword>
<gene>
    <name evidence="1" type="ORF">HNY73_019301</name>
</gene>
<comment type="caution">
    <text evidence="1">The sequence shown here is derived from an EMBL/GenBank/DDBJ whole genome shotgun (WGS) entry which is preliminary data.</text>
</comment>
<dbReference type="AlphaFoldDB" id="A0A8T0EKR4"/>
<sequence length="153" mass="16533">MFIGPSSEADYERSLFLKYNERFCKHLLLFCSTKCAQKKPTRFVLMLGMCMVIRPKGICFSVRRFSNRLSPRKATWRNSMFLREVSVSLEGADPDCATATGGAGSGAGGADGGRVSVRFRMWQGDDRGCAGTGNGGGYCGIAQAGPVEVTAVR</sequence>
<evidence type="ECO:0000313" key="2">
    <source>
        <dbReference type="Proteomes" id="UP000807504"/>
    </source>
</evidence>
<reference evidence="1" key="2">
    <citation type="submission" date="2020-06" db="EMBL/GenBank/DDBJ databases">
        <authorList>
            <person name="Sheffer M."/>
        </authorList>
    </citation>
    <scope>NUCLEOTIDE SEQUENCE</scope>
</reference>
<organism evidence="1 2">
    <name type="scientific">Argiope bruennichi</name>
    <name type="common">Wasp spider</name>
    <name type="synonym">Aranea bruennichi</name>
    <dbReference type="NCBI Taxonomy" id="94029"/>
    <lineage>
        <taxon>Eukaryota</taxon>
        <taxon>Metazoa</taxon>
        <taxon>Ecdysozoa</taxon>
        <taxon>Arthropoda</taxon>
        <taxon>Chelicerata</taxon>
        <taxon>Arachnida</taxon>
        <taxon>Araneae</taxon>
        <taxon>Araneomorphae</taxon>
        <taxon>Entelegynae</taxon>
        <taxon>Araneoidea</taxon>
        <taxon>Araneidae</taxon>
        <taxon>Argiope</taxon>
    </lineage>
</organism>
<accession>A0A8T0EKR4</accession>
<dbReference type="EMBL" id="JABXBU010002228">
    <property type="protein sequence ID" value="KAF8771938.1"/>
    <property type="molecule type" value="Genomic_DNA"/>
</dbReference>
<evidence type="ECO:0000313" key="1">
    <source>
        <dbReference type="EMBL" id="KAF8771938.1"/>
    </source>
</evidence>
<dbReference type="Proteomes" id="UP000807504">
    <property type="component" value="Unassembled WGS sequence"/>
</dbReference>
<protein>
    <submittedName>
        <fullName evidence="1">Uncharacterized protein</fullName>
    </submittedName>
</protein>
<proteinExistence type="predicted"/>